<comment type="caution">
    <text evidence="3">The sequence shown here is derived from an EMBL/GenBank/DDBJ whole genome shotgun (WGS) entry which is preliminary data.</text>
</comment>
<proteinExistence type="predicted"/>
<organism evidence="3 4">
    <name type="scientific">Eiseniibacteriota bacterium</name>
    <dbReference type="NCBI Taxonomy" id="2212470"/>
    <lineage>
        <taxon>Bacteria</taxon>
        <taxon>Candidatus Eiseniibacteriota</taxon>
    </lineage>
</organism>
<reference evidence="3 4" key="1">
    <citation type="journal article" date="2019" name="Nat. Microbiol.">
        <title>Mediterranean grassland soil C-N compound turnover is dependent on rainfall and depth, and is mediated by genomically divergent microorganisms.</title>
        <authorList>
            <person name="Diamond S."/>
            <person name="Andeer P.F."/>
            <person name="Li Z."/>
            <person name="Crits-Christoph A."/>
            <person name="Burstein D."/>
            <person name="Anantharaman K."/>
            <person name="Lane K.R."/>
            <person name="Thomas B.C."/>
            <person name="Pan C."/>
            <person name="Northen T.R."/>
            <person name="Banfield J.F."/>
        </authorList>
    </citation>
    <scope>NUCLEOTIDE SEQUENCE [LARGE SCALE GENOMIC DNA]</scope>
    <source>
        <strain evidence="3">WS_2</strain>
    </source>
</reference>
<dbReference type="NCBIfam" id="TIGR00254">
    <property type="entry name" value="GGDEF"/>
    <property type="match status" value="1"/>
</dbReference>
<dbReference type="InterPro" id="IPR000160">
    <property type="entry name" value="GGDEF_dom"/>
</dbReference>
<accession>A0A538T5L2</accession>
<dbReference type="Proteomes" id="UP000317716">
    <property type="component" value="Unassembled WGS sequence"/>
</dbReference>
<dbReference type="PANTHER" id="PTHR45138:SF9">
    <property type="entry name" value="DIGUANYLATE CYCLASE DGCM-RELATED"/>
    <property type="match status" value="1"/>
</dbReference>
<dbReference type="GO" id="GO:1902201">
    <property type="term" value="P:negative regulation of bacterial-type flagellum-dependent cell motility"/>
    <property type="evidence" value="ECO:0007669"/>
    <property type="project" value="TreeGrafter"/>
</dbReference>
<evidence type="ECO:0000256" key="1">
    <source>
        <dbReference type="SAM" id="MobiDB-lite"/>
    </source>
</evidence>
<sequence>MRAWSSAGARRDRCGLRARRCSAARWIPGRSSVRWIPCARHSIATRWRSMRAGRAERSSRGSHVARGSQRVGTLDLKARPGQRWRPSQLGLVRTASGALGAAVGARLELEQLRQQPGRDPVTGLPDLRAFHARLAEELARARRHGLPLGAVALDLDHFGALNARYGRGIGDAVLAEAALLLKLQCRESDVLARLEADRFVVILPETEIGAAVRCAERLQRAVEEHRFARVGRLSAAASVASGPRDGIEALELIGQLDQALGVARKSVRRRLALPDPTPTH</sequence>
<dbReference type="PROSITE" id="PS50887">
    <property type="entry name" value="GGDEF"/>
    <property type="match status" value="1"/>
</dbReference>
<dbReference type="AlphaFoldDB" id="A0A538T5L2"/>
<protein>
    <submittedName>
        <fullName evidence="3">GGDEF domain-containing protein</fullName>
    </submittedName>
</protein>
<dbReference type="Gene3D" id="3.30.70.270">
    <property type="match status" value="1"/>
</dbReference>
<dbReference type="EMBL" id="VBOS01000062">
    <property type="protein sequence ID" value="TMQ58922.1"/>
    <property type="molecule type" value="Genomic_DNA"/>
</dbReference>
<evidence type="ECO:0000313" key="4">
    <source>
        <dbReference type="Proteomes" id="UP000317716"/>
    </source>
</evidence>
<dbReference type="GO" id="GO:0043709">
    <property type="term" value="P:cell adhesion involved in single-species biofilm formation"/>
    <property type="evidence" value="ECO:0007669"/>
    <property type="project" value="TreeGrafter"/>
</dbReference>
<dbReference type="InterPro" id="IPR043128">
    <property type="entry name" value="Rev_trsase/Diguanyl_cyclase"/>
</dbReference>
<name>A0A538T5L2_UNCEI</name>
<dbReference type="PANTHER" id="PTHR45138">
    <property type="entry name" value="REGULATORY COMPONENTS OF SENSORY TRANSDUCTION SYSTEM"/>
    <property type="match status" value="1"/>
</dbReference>
<gene>
    <name evidence="3" type="ORF">E6K72_02025</name>
</gene>
<dbReference type="SMART" id="SM00267">
    <property type="entry name" value="GGDEF"/>
    <property type="match status" value="1"/>
</dbReference>
<dbReference type="GO" id="GO:0005886">
    <property type="term" value="C:plasma membrane"/>
    <property type="evidence" value="ECO:0007669"/>
    <property type="project" value="TreeGrafter"/>
</dbReference>
<dbReference type="InterPro" id="IPR050469">
    <property type="entry name" value="Diguanylate_Cyclase"/>
</dbReference>
<dbReference type="SUPFAM" id="SSF55073">
    <property type="entry name" value="Nucleotide cyclase"/>
    <property type="match status" value="1"/>
</dbReference>
<evidence type="ECO:0000259" key="2">
    <source>
        <dbReference type="PROSITE" id="PS50887"/>
    </source>
</evidence>
<dbReference type="InterPro" id="IPR029787">
    <property type="entry name" value="Nucleotide_cyclase"/>
</dbReference>
<feature type="domain" description="GGDEF" evidence="2">
    <location>
        <begin position="146"/>
        <end position="276"/>
    </location>
</feature>
<dbReference type="GO" id="GO:0052621">
    <property type="term" value="F:diguanylate cyclase activity"/>
    <property type="evidence" value="ECO:0007669"/>
    <property type="project" value="TreeGrafter"/>
</dbReference>
<dbReference type="Pfam" id="PF00990">
    <property type="entry name" value="GGDEF"/>
    <property type="match status" value="1"/>
</dbReference>
<feature type="region of interest" description="Disordered" evidence="1">
    <location>
        <begin position="51"/>
        <end position="71"/>
    </location>
</feature>
<evidence type="ECO:0000313" key="3">
    <source>
        <dbReference type="EMBL" id="TMQ58922.1"/>
    </source>
</evidence>
<dbReference type="CDD" id="cd01949">
    <property type="entry name" value="GGDEF"/>
    <property type="match status" value="1"/>
</dbReference>